<dbReference type="EMBL" id="CANTUO010000005">
    <property type="protein sequence ID" value="CAI5759726.1"/>
    <property type="molecule type" value="Genomic_DNA"/>
</dbReference>
<evidence type="ECO:0008006" key="4">
    <source>
        <dbReference type="Google" id="ProtNLM"/>
    </source>
</evidence>
<name>A0A9W4TWL7_9ASCO</name>
<keyword evidence="3" id="KW-1185">Reference proteome</keyword>
<organism evidence="2 3">
    <name type="scientific">Candida verbasci</name>
    <dbReference type="NCBI Taxonomy" id="1227364"/>
    <lineage>
        <taxon>Eukaryota</taxon>
        <taxon>Fungi</taxon>
        <taxon>Dikarya</taxon>
        <taxon>Ascomycota</taxon>
        <taxon>Saccharomycotina</taxon>
        <taxon>Pichiomycetes</taxon>
        <taxon>Debaryomycetaceae</taxon>
        <taxon>Candida/Lodderomyces clade</taxon>
        <taxon>Candida</taxon>
    </lineage>
</organism>
<feature type="region of interest" description="Disordered" evidence="1">
    <location>
        <begin position="1"/>
        <end position="51"/>
    </location>
</feature>
<protein>
    <recommendedName>
        <fullName evidence="4">Proline-rich protein HUA1</fullName>
    </recommendedName>
</protein>
<dbReference type="GO" id="GO:0005737">
    <property type="term" value="C:cytoplasm"/>
    <property type="evidence" value="ECO:0007669"/>
    <property type="project" value="TreeGrafter"/>
</dbReference>
<accession>A0A9W4TWL7</accession>
<dbReference type="PANTHER" id="PTHR28031">
    <property type="entry name" value="PROLINE-RICH PROTEIN HUA1"/>
    <property type="match status" value="1"/>
</dbReference>
<comment type="caution">
    <text evidence="2">The sequence shown here is derived from an EMBL/GenBank/DDBJ whole genome shotgun (WGS) entry which is preliminary data.</text>
</comment>
<dbReference type="OrthoDB" id="2405700at2759"/>
<reference evidence="2" key="1">
    <citation type="submission" date="2022-12" db="EMBL/GenBank/DDBJ databases">
        <authorList>
            <person name="Brejova B."/>
        </authorList>
    </citation>
    <scope>NUCLEOTIDE SEQUENCE</scope>
</reference>
<proteinExistence type="predicted"/>
<dbReference type="SUPFAM" id="SSF57938">
    <property type="entry name" value="DnaJ/Hsp40 cysteine-rich domain"/>
    <property type="match status" value="1"/>
</dbReference>
<dbReference type="InterPro" id="IPR036410">
    <property type="entry name" value="HSP_DnaJ_Cys-rich_dom_sf"/>
</dbReference>
<evidence type="ECO:0000313" key="2">
    <source>
        <dbReference type="EMBL" id="CAI5759726.1"/>
    </source>
</evidence>
<sequence length="248" mass="27610">MDTNSKNDLPPSYSEAINSPPVQPQRPTPSATSSLVPPRPPQAVPSATTDDLYTNNPNLPFKFPKGFLCPKCKNTGYKIKKHNLTGKQCCKSCWDKFYFSKGYAYNPNSNNLSFRYPKGFYCDKCHNSGFKTKNGLSCKDCWDSFSPRNSYNSINHNFSPSYFGSTTFIPAGGQFNGSGPPLRVPPGDPRLGGVLCGKCRGQGMVRFLLDMELCPVCSGLGRVVNVRPSQPQFQQQSFVPPRNYYEKR</sequence>
<dbReference type="PANTHER" id="PTHR28031:SF1">
    <property type="entry name" value="PROLINE-RICH PROTEIN HUA1"/>
    <property type="match status" value="1"/>
</dbReference>
<evidence type="ECO:0000313" key="3">
    <source>
        <dbReference type="Proteomes" id="UP001152885"/>
    </source>
</evidence>
<dbReference type="AlphaFoldDB" id="A0A9W4TWL7"/>
<evidence type="ECO:0000256" key="1">
    <source>
        <dbReference type="SAM" id="MobiDB-lite"/>
    </source>
</evidence>
<gene>
    <name evidence="2" type="ORF">CANVERA_P4237</name>
</gene>
<dbReference type="Proteomes" id="UP001152885">
    <property type="component" value="Unassembled WGS sequence"/>
</dbReference>
<dbReference type="InterPro" id="IPR038910">
    <property type="entry name" value="Hua1-like"/>
</dbReference>